<evidence type="ECO:0000256" key="1">
    <source>
        <dbReference type="ARBA" id="ARBA00023125"/>
    </source>
</evidence>
<dbReference type="Proteomes" id="UP000198661">
    <property type="component" value="Unassembled WGS sequence"/>
</dbReference>
<dbReference type="GO" id="GO:0003677">
    <property type="term" value="F:DNA binding"/>
    <property type="evidence" value="ECO:0007669"/>
    <property type="project" value="UniProtKB-UniRule"/>
</dbReference>
<accession>A0A1I2M3N4</accession>
<sequence length="194" mass="23072">MMARESKFTKSDLYQATHHLLLQHGYAGFHFGLLAEKLNITRAALYKYFNNKDELITEYMAYEMERFLEELEKIGEYSRFEDQLDFLLRVILKYSDIHQILSMAFQIPKSKHAKVNQTLQQLEHQHEKMYALLNGFIHLGKKEKMLKPELPEHLLLGFIFNAVNIPNRSHVPEEEWKNLIKEFLCYGMFGKRCN</sequence>
<reference evidence="5" key="1">
    <citation type="submission" date="2016-10" db="EMBL/GenBank/DDBJ databases">
        <authorList>
            <person name="Varghese N."/>
            <person name="Submissions S."/>
        </authorList>
    </citation>
    <scope>NUCLEOTIDE SEQUENCE [LARGE SCALE GENOMIC DNA]</scope>
    <source>
        <strain evidence="5">DSM 44945</strain>
    </source>
</reference>
<organism evidence="4 5">
    <name type="scientific">Planifilum fulgidum</name>
    <dbReference type="NCBI Taxonomy" id="201973"/>
    <lineage>
        <taxon>Bacteria</taxon>
        <taxon>Bacillati</taxon>
        <taxon>Bacillota</taxon>
        <taxon>Bacilli</taxon>
        <taxon>Bacillales</taxon>
        <taxon>Thermoactinomycetaceae</taxon>
        <taxon>Planifilum</taxon>
    </lineage>
</organism>
<dbReference type="Gene3D" id="1.10.357.10">
    <property type="entry name" value="Tetracycline Repressor, domain 2"/>
    <property type="match status" value="1"/>
</dbReference>
<evidence type="ECO:0000256" key="2">
    <source>
        <dbReference type="PROSITE-ProRule" id="PRU00335"/>
    </source>
</evidence>
<dbReference type="AlphaFoldDB" id="A0A1I2M3N4"/>
<proteinExistence type="predicted"/>
<keyword evidence="1 2" id="KW-0238">DNA-binding</keyword>
<dbReference type="PRINTS" id="PR00455">
    <property type="entry name" value="HTHTETR"/>
</dbReference>
<dbReference type="EMBL" id="FOOK01000006">
    <property type="protein sequence ID" value="SFF84056.1"/>
    <property type="molecule type" value="Genomic_DNA"/>
</dbReference>
<keyword evidence="5" id="KW-1185">Reference proteome</keyword>
<dbReference type="PANTHER" id="PTHR43479:SF11">
    <property type="entry name" value="ACREF_ENVCD OPERON REPRESSOR-RELATED"/>
    <property type="match status" value="1"/>
</dbReference>
<dbReference type="InterPro" id="IPR009057">
    <property type="entry name" value="Homeodomain-like_sf"/>
</dbReference>
<dbReference type="InterPro" id="IPR001647">
    <property type="entry name" value="HTH_TetR"/>
</dbReference>
<evidence type="ECO:0000313" key="4">
    <source>
        <dbReference type="EMBL" id="SFF84056.1"/>
    </source>
</evidence>
<name>A0A1I2M3N4_9BACL</name>
<dbReference type="PROSITE" id="PS50977">
    <property type="entry name" value="HTH_TETR_2"/>
    <property type="match status" value="1"/>
</dbReference>
<dbReference type="STRING" id="201973.SAMN04488025_10696"/>
<gene>
    <name evidence="4" type="ORF">SAMN04488025_10696</name>
</gene>
<dbReference type="Pfam" id="PF00440">
    <property type="entry name" value="TetR_N"/>
    <property type="match status" value="1"/>
</dbReference>
<dbReference type="InterPro" id="IPR050624">
    <property type="entry name" value="HTH-type_Tx_Regulator"/>
</dbReference>
<protein>
    <submittedName>
        <fullName evidence="4">Transcriptional regulator, TetR family</fullName>
    </submittedName>
</protein>
<dbReference type="PANTHER" id="PTHR43479">
    <property type="entry name" value="ACREF/ENVCD OPERON REPRESSOR-RELATED"/>
    <property type="match status" value="1"/>
</dbReference>
<feature type="DNA-binding region" description="H-T-H motif" evidence="2">
    <location>
        <begin position="30"/>
        <end position="49"/>
    </location>
</feature>
<evidence type="ECO:0000313" key="5">
    <source>
        <dbReference type="Proteomes" id="UP000198661"/>
    </source>
</evidence>
<dbReference type="SUPFAM" id="SSF46689">
    <property type="entry name" value="Homeodomain-like"/>
    <property type="match status" value="1"/>
</dbReference>
<evidence type="ECO:0000259" key="3">
    <source>
        <dbReference type="PROSITE" id="PS50977"/>
    </source>
</evidence>
<feature type="domain" description="HTH tetR-type" evidence="3">
    <location>
        <begin position="7"/>
        <end position="67"/>
    </location>
</feature>